<organism evidence="1 2">
    <name type="scientific">Purpureocillium lilacinum</name>
    <name type="common">Paecilomyces lilacinus</name>
    <dbReference type="NCBI Taxonomy" id="33203"/>
    <lineage>
        <taxon>Eukaryota</taxon>
        <taxon>Fungi</taxon>
        <taxon>Dikarya</taxon>
        <taxon>Ascomycota</taxon>
        <taxon>Pezizomycotina</taxon>
        <taxon>Sordariomycetes</taxon>
        <taxon>Hypocreomycetidae</taxon>
        <taxon>Hypocreales</taxon>
        <taxon>Ophiocordycipitaceae</taxon>
        <taxon>Purpureocillium</taxon>
    </lineage>
</organism>
<keyword evidence="2" id="KW-1185">Reference proteome</keyword>
<name>A0ACC4DB82_PURLI</name>
<proteinExistence type="predicted"/>
<sequence>MAERTDCLHSAPPESAAVATTHSPGAVAFLPQVEARILRMLVKVGRPGITQNDQHFVVRPHTSSRLHGDPQSSLLSFPSLAIILANIQTPTSRSHYASVCSSMTSAHQGIELPSPVLLRRPLSRRTASVVPEVHFSGIASLAAITKPSAYSAQLLTVLEPKPASQFANSDNGRNDRVFAYNFACNCDCLGSGLRHMAGVVVRFCAVSLDQELSLRIINACGRTHDDLPIETICRKD</sequence>
<evidence type="ECO:0000313" key="2">
    <source>
        <dbReference type="Proteomes" id="UP001638806"/>
    </source>
</evidence>
<accession>A0ACC4DB82</accession>
<evidence type="ECO:0000313" key="1">
    <source>
        <dbReference type="EMBL" id="KAL3952736.1"/>
    </source>
</evidence>
<comment type="caution">
    <text evidence="1">The sequence shown here is derived from an EMBL/GenBank/DDBJ whole genome shotgun (WGS) entry which is preliminary data.</text>
</comment>
<gene>
    <name evidence="1" type="ORF">ACCO45_012679</name>
</gene>
<reference evidence="1" key="1">
    <citation type="submission" date="2024-12" db="EMBL/GenBank/DDBJ databases">
        <title>Comparative genomics and development of molecular markers within Purpureocillium lilacinum and among Purpureocillium species.</title>
        <authorList>
            <person name="Yeh Z.-Y."/>
            <person name="Ni N.-T."/>
            <person name="Lo P.-H."/>
            <person name="Mushyakhwo K."/>
            <person name="Lin C.-F."/>
            <person name="Nai Y.-S."/>
        </authorList>
    </citation>
    <scope>NUCLEOTIDE SEQUENCE</scope>
    <source>
        <strain evidence="1">NCHU-NPUST-175</strain>
    </source>
</reference>
<protein>
    <submittedName>
        <fullName evidence="1">Uncharacterized protein</fullName>
    </submittedName>
</protein>
<dbReference type="Proteomes" id="UP001638806">
    <property type="component" value="Unassembled WGS sequence"/>
</dbReference>
<dbReference type="EMBL" id="JBGNUJ010000012">
    <property type="protein sequence ID" value="KAL3952736.1"/>
    <property type="molecule type" value="Genomic_DNA"/>
</dbReference>